<evidence type="ECO:0000256" key="2">
    <source>
        <dbReference type="SAM" id="Phobius"/>
    </source>
</evidence>
<dbReference type="InterPro" id="IPR029062">
    <property type="entry name" value="Class_I_gatase-like"/>
</dbReference>
<evidence type="ECO:0000256" key="1">
    <source>
        <dbReference type="SAM" id="MobiDB-lite"/>
    </source>
</evidence>
<dbReference type="PANTHER" id="PTHR37947">
    <property type="entry name" value="BLL2462 PROTEIN"/>
    <property type="match status" value="1"/>
</dbReference>
<evidence type="ECO:0000313" key="5">
    <source>
        <dbReference type="Proteomes" id="UP001597343"/>
    </source>
</evidence>
<dbReference type="InterPro" id="IPR002035">
    <property type="entry name" value="VWF_A"/>
</dbReference>
<dbReference type="Pfam" id="PF00092">
    <property type="entry name" value="VWA"/>
    <property type="match status" value="1"/>
</dbReference>
<dbReference type="Gene3D" id="3.40.50.410">
    <property type="entry name" value="von Willebrand factor, type A domain"/>
    <property type="match status" value="2"/>
</dbReference>
<dbReference type="SUPFAM" id="SSF53300">
    <property type="entry name" value="vWA-like"/>
    <property type="match status" value="2"/>
</dbReference>
<dbReference type="CDD" id="cd00198">
    <property type="entry name" value="vWFA"/>
    <property type="match status" value="1"/>
</dbReference>
<evidence type="ECO:0000259" key="3">
    <source>
        <dbReference type="PROSITE" id="PS50234"/>
    </source>
</evidence>
<dbReference type="EMBL" id="JBHUIO010000009">
    <property type="protein sequence ID" value="MFD2171167.1"/>
    <property type="molecule type" value="Genomic_DNA"/>
</dbReference>
<feature type="region of interest" description="Disordered" evidence="1">
    <location>
        <begin position="856"/>
        <end position="931"/>
    </location>
</feature>
<dbReference type="InterPro" id="IPR010768">
    <property type="entry name" value="GATase1-like"/>
</dbReference>
<reference evidence="5" key="1">
    <citation type="journal article" date="2019" name="Int. J. Syst. Evol. Microbiol.">
        <title>The Global Catalogue of Microorganisms (GCM) 10K type strain sequencing project: providing services to taxonomists for standard genome sequencing and annotation.</title>
        <authorList>
            <consortium name="The Broad Institute Genomics Platform"/>
            <consortium name="The Broad Institute Genome Sequencing Center for Infectious Disease"/>
            <person name="Wu L."/>
            <person name="Ma J."/>
        </authorList>
    </citation>
    <scope>NUCLEOTIDE SEQUENCE [LARGE SCALE GENOMIC DNA]</scope>
    <source>
        <strain evidence="5">CGMCC 1.13574</strain>
    </source>
</reference>
<evidence type="ECO:0000313" key="4">
    <source>
        <dbReference type="EMBL" id="MFD2171167.1"/>
    </source>
</evidence>
<feature type="transmembrane region" description="Helical" evidence="2">
    <location>
        <begin position="45"/>
        <end position="63"/>
    </location>
</feature>
<dbReference type="PANTHER" id="PTHR37947:SF2">
    <property type="entry name" value="VON WILLEBRAND FACTOR TYPE A"/>
    <property type="match status" value="1"/>
</dbReference>
<feature type="compositionally biased region" description="Basic and acidic residues" evidence="1">
    <location>
        <begin position="878"/>
        <end position="888"/>
    </location>
</feature>
<keyword evidence="2" id="KW-0812">Transmembrane</keyword>
<sequence>MGFDLMHPWWLLLLLPAAVAIGWWYRTERRLIGLRKRSVATLRSLIFLLLILSVAGLMLKAPVDQQEVIFVVDESKSVTSPKSAVSFMQEAIRSKAEQDAFAILGTGERPAVEYPLSLDSNTALEIGGVKNKNFTDLAAGLRLAQGLVDSGYKPRVVLLSDGEQNLGDGVREARYLKERGIQVDVAHLARDVGTEVLVKNATVPATLYEGESFALTAVVESTVLTGATLQVFEDNRPIAKTQMQVQKGENRLSIPLKATEPGFHRYRVEILPDADTEAVNNTAYAYGDVLGKSAALIVEGAQGDAKWLIEALRAGQFPYQTATAQTMPKTLEDLRRYSVIVLANVSGVDLAESVQKQIESAVRDFGVGLMMTGGEDSFGLGGYFDTPIEKALPVYMDLRNQQEIPSLGLMLVIDRSGSMAPDKIELAKEAARRSTAMLKAKDTLGVLAFDSTNWWVVEPTKVDNPKALQDKISGIGAEGGTSIYPAVEEAFNKLQEIETKRKHIILLTDGQSPEGDYDGLTAKMKEKGITMSTVAVGQDADQKLLEGLAEKAKGRFYSAVDSNSVPMIFSKETALAGKTYIEDNPFTPQIGRAKELAPLFAKGLPQINAHIATTEKETADVVLANLKGEPVLARWQYGLGRAVAWTSDAKGVWSNEWSGWDGSSAFWNQLMTWLLPQYRTDAFDMRAAISGGQGELSVRLKKQLAEGGVLKGEVVYSDATKQEIPLLLKAPGEYVGQFRADRPGTYLLSVVEEREGNVQQAASSGISVSYSPEYDLPKNGQEILAAIAEAGGGRVLSDPAEVWKDDLPPRWQARDLSYWLLLLAACLWPLDVALRRLSLSTARLQAWREARRKIKGEQVVKRREQQSAQSSSMQGLKRKAESATERKSQHSAPPHQTQPSAPAAKQTAPKQPPQQEESSTISKLLDKKRKK</sequence>
<organism evidence="4 5">
    <name type="scientific">Tumebacillus lipolyticus</name>
    <dbReference type="NCBI Taxonomy" id="1280370"/>
    <lineage>
        <taxon>Bacteria</taxon>
        <taxon>Bacillati</taxon>
        <taxon>Bacillota</taxon>
        <taxon>Bacilli</taxon>
        <taxon>Bacillales</taxon>
        <taxon>Alicyclobacillaceae</taxon>
        <taxon>Tumebacillus</taxon>
    </lineage>
</organism>
<keyword evidence="2" id="KW-0472">Membrane</keyword>
<protein>
    <submittedName>
        <fullName evidence="4">VWA domain-containing protein</fullName>
    </submittedName>
</protein>
<dbReference type="InterPro" id="IPR036465">
    <property type="entry name" value="vWFA_dom_sf"/>
</dbReference>
<accession>A0ABW4ZYV4</accession>
<dbReference type="PROSITE" id="PS50234">
    <property type="entry name" value="VWFA"/>
    <property type="match status" value="1"/>
</dbReference>
<dbReference type="RefSeq" id="WP_386047754.1">
    <property type="nucleotide sequence ID" value="NZ_JBHUIO010000009.1"/>
</dbReference>
<name>A0ABW4ZYV4_9BACL</name>
<keyword evidence="2" id="KW-1133">Transmembrane helix</keyword>
<dbReference type="Proteomes" id="UP001597343">
    <property type="component" value="Unassembled WGS sequence"/>
</dbReference>
<feature type="compositionally biased region" description="Basic and acidic residues" evidence="1">
    <location>
        <begin position="856"/>
        <end position="865"/>
    </location>
</feature>
<feature type="domain" description="VWFA" evidence="3">
    <location>
        <begin position="408"/>
        <end position="572"/>
    </location>
</feature>
<dbReference type="Pfam" id="PF13519">
    <property type="entry name" value="VWA_2"/>
    <property type="match status" value="1"/>
</dbReference>
<comment type="caution">
    <text evidence="4">The sequence shown here is derived from an EMBL/GenBank/DDBJ whole genome shotgun (WGS) entry which is preliminary data.</text>
</comment>
<gene>
    <name evidence="4" type="ORF">ACFSOY_14460</name>
</gene>
<dbReference type="Pfam" id="PF07090">
    <property type="entry name" value="GATase1_like"/>
    <property type="match status" value="1"/>
</dbReference>
<feature type="compositionally biased region" description="Low complexity" evidence="1">
    <location>
        <begin position="897"/>
        <end position="915"/>
    </location>
</feature>
<dbReference type="Gene3D" id="3.40.50.880">
    <property type="match status" value="1"/>
</dbReference>
<keyword evidence="5" id="KW-1185">Reference proteome</keyword>
<dbReference type="SUPFAM" id="SSF52317">
    <property type="entry name" value="Class I glutamine amidotransferase-like"/>
    <property type="match status" value="1"/>
</dbReference>
<dbReference type="SMART" id="SM00327">
    <property type="entry name" value="VWA"/>
    <property type="match status" value="2"/>
</dbReference>
<proteinExistence type="predicted"/>
<feature type="transmembrane region" description="Helical" evidence="2">
    <location>
        <begin position="6"/>
        <end position="25"/>
    </location>
</feature>